<sequence length="136" mass="16023">MDDDVTSQCSSTEYLAITSHESEQNFKRFYETLCSLCNMINIPFKPDYIAQDGCLASLNAINVFQNKALIVMCYFHVLKNVKEFSRKLTKNNFDMVLSDIKELHYSKNFVEYEVNKHNIQTKWFNYPELKDFTGYL</sequence>
<keyword evidence="2" id="KW-1185">Reference proteome</keyword>
<evidence type="ECO:0008006" key="3">
    <source>
        <dbReference type="Google" id="ProtNLM"/>
    </source>
</evidence>
<organism evidence="1 2">
    <name type="scientific">Brachionus calyciflorus</name>
    <dbReference type="NCBI Taxonomy" id="104777"/>
    <lineage>
        <taxon>Eukaryota</taxon>
        <taxon>Metazoa</taxon>
        <taxon>Spiralia</taxon>
        <taxon>Gnathifera</taxon>
        <taxon>Rotifera</taxon>
        <taxon>Eurotatoria</taxon>
        <taxon>Monogononta</taxon>
        <taxon>Pseudotrocha</taxon>
        <taxon>Ploima</taxon>
        <taxon>Brachionidae</taxon>
        <taxon>Brachionus</taxon>
    </lineage>
</organism>
<comment type="caution">
    <text evidence="1">The sequence shown here is derived from an EMBL/GenBank/DDBJ whole genome shotgun (WGS) entry which is preliminary data.</text>
</comment>
<protein>
    <recommendedName>
        <fullName evidence="3">MULE transposase domain-containing protein</fullName>
    </recommendedName>
</protein>
<gene>
    <name evidence="1" type="ORF">OXX778_LOCUS14544</name>
</gene>
<reference evidence="1" key="1">
    <citation type="submission" date="2021-02" db="EMBL/GenBank/DDBJ databases">
        <authorList>
            <person name="Nowell W R."/>
        </authorList>
    </citation>
    <scope>NUCLEOTIDE SEQUENCE</scope>
    <source>
        <strain evidence="1">Ploen Becks lab</strain>
    </source>
</reference>
<dbReference type="OrthoDB" id="128837at2759"/>
<dbReference type="AlphaFoldDB" id="A0A814E4J7"/>
<accession>A0A814E4J7</accession>
<evidence type="ECO:0000313" key="2">
    <source>
        <dbReference type="Proteomes" id="UP000663879"/>
    </source>
</evidence>
<proteinExistence type="predicted"/>
<dbReference type="EMBL" id="CAJNOC010003013">
    <property type="protein sequence ID" value="CAF0962907.1"/>
    <property type="molecule type" value="Genomic_DNA"/>
</dbReference>
<dbReference type="Proteomes" id="UP000663879">
    <property type="component" value="Unassembled WGS sequence"/>
</dbReference>
<name>A0A814E4J7_9BILA</name>
<evidence type="ECO:0000313" key="1">
    <source>
        <dbReference type="EMBL" id="CAF0962907.1"/>
    </source>
</evidence>